<accession>A0A4C1WLG7</accession>
<feature type="domain" description="Helicase ATP-binding" evidence="1">
    <location>
        <begin position="1"/>
        <end position="72"/>
    </location>
</feature>
<evidence type="ECO:0000259" key="1">
    <source>
        <dbReference type="PROSITE" id="PS51192"/>
    </source>
</evidence>
<dbReference type="Proteomes" id="UP000299102">
    <property type="component" value="Unassembled WGS sequence"/>
</dbReference>
<dbReference type="GO" id="GO:0016787">
    <property type="term" value="F:hydrolase activity"/>
    <property type="evidence" value="ECO:0007669"/>
    <property type="project" value="InterPro"/>
</dbReference>
<proteinExistence type="predicted"/>
<dbReference type="PROSITE" id="PS51192">
    <property type="entry name" value="HELICASE_ATP_BIND_1"/>
    <property type="match status" value="1"/>
</dbReference>
<dbReference type="GO" id="GO:0003677">
    <property type="term" value="F:DNA binding"/>
    <property type="evidence" value="ECO:0007669"/>
    <property type="project" value="InterPro"/>
</dbReference>
<dbReference type="Gene3D" id="3.40.50.300">
    <property type="entry name" value="P-loop containing nucleotide triphosphate hydrolases"/>
    <property type="match status" value="1"/>
</dbReference>
<sequence>MLQHSYISITDINLLIFDECHHAVDDHPMRQVMKYFEGCPLNQRPRVLGLTATLLNGNVTLGTVDTAIKKLETTFHANIATVNELGEVLEESSYELLDQVAPARPVPLPDT</sequence>
<dbReference type="InterPro" id="IPR027417">
    <property type="entry name" value="P-loop_NTPase"/>
</dbReference>
<dbReference type="STRING" id="151549.A0A4C1WLG7"/>
<dbReference type="InterPro" id="IPR014001">
    <property type="entry name" value="Helicase_ATP-bd"/>
</dbReference>
<comment type="caution">
    <text evidence="2">The sequence shown here is derived from an EMBL/GenBank/DDBJ whole genome shotgun (WGS) entry which is preliminary data.</text>
</comment>
<dbReference type="PANTHER" id="PTHR14074">
    <property type="entry name" value="HELICASE WITH DEATH DOMAIN-RELATED"/>
    <property type="match status" value="1"/>
</dbReference>
<dbReference type="InterPro" id="IPR051363">
    <property type="entry name" value="RLR_Helicase"/>
</dbReference>
<dbReference type="OrthoDB" id="416741at2759"/>
<keyword evidence="3" id="KW-1185">Reference proteome</keyword>
<reference evidence="2 3" key="1">
    <citation type="journal article" date="2019" name="Commun. Biol.">
        <title>The bagworm genome reveals a unique fibroin gene that provides high tensile strength.</title>
        <authorList>
            <person name="Kono N."/>
            <person name="Nakamura H."/>
            <person name="Ohtoshi R."/>
            <person name="Tomita M."/>
            <person name="Numata K."/>
            <person name="Arakawa K."/>
        </authorList>
    </citation>
    <scope>NUCLEOTIDE SEQUENCE [LARGE SCALE GENOMIC DNA]</scope>
</reference>
<dbReference type="GO" id="GO:0005524">
    <property type="term" value="F:ATP binding"/>
    <property type="evidence" value="ECO:0007669"/>
    <property type="project" value="InterPro"/>
</dbReference>
<protein>
    <submittedName>
        <fullName evidence="2">Endoribonuclease Dicer</fullName>
    </submittedName>
</protein>
<evidence type="ECO:0000313" key="2">
    <source>
        <dbReference type="EMBL" id="GBP52111.1"/>
    </source>
</evidence>
<dbReference type="Pfam" id="PF04851">
    <property type="entry name" value="ResIII"/>
    <property type="match status" value="1"/>
</dbReference>
<dbReference type="PANTHER" id="PTHR14074:SF16">
    <property type="entry name" value="ANTIVIRAL INNATE IMMUNE RESPONSE RECEPTOR RIG-I"/>
    <property type="match status" value="1"/>
</dbReference>
<name>A0A4C1WLG7_EUMVA</name>
<organism evidence="2 3">
    <name type="scientific">Eumeta variegata</name>
    <name type="common">Bagworm moth</name>
    <name type="synonym">Eumeta japonica</name>
    <dbReference type="NCBI Taxonomy" id="151549"/>
    <lineage>
        <taxon>Eukaryota</taxon>
        <taxon>Metazoa</taxon>
        <taxon>Ecdysozoa</taxon>
        <taxon>Arthropoda</taxon>
        <taxon>Hexapoda</taxon>
        <taxon>Insecta</taxon>
        <taxon>Pterygota</taxon>
        <taxon>Neoptera</taxon>
        <taxon>Endopterygota</taxon>
        <taxon>Lepidoptera</taxon>
        <taxon>Glossata</taxon>
        <taxon>Ditrysia</taxon>
        <taxon>Tineoidea</taxon>
        <taxon>Psychidae</taxon>
        <taxon>Oiketicinae</taxon>
        <taxon>Eumeta</taxon>
    </lineage>
</organism>
<dbReference type="AlphaFoldDB" id="A0A4C1WLG7"/>
<dbReference type="SUPFAM" id="SSF52540">
    <property type="entry name" value="P-loop containing nucleoside triphosphate hydrolases"/>
    <property type="match status" value="1"/>
</dbReference>
<dbReference type="EMBL" id="BGZK01000595">
    <property type="protein sequence ID" value="GBP52111.1"/>
    <property type="molecule type" value="Genomic_DNA"/>
</dbReference>
<dbReference type="GO" id="GO:0005737">
    <property type="term" value="C:cytoplasm"/>
    <property type="evidence" value="ECO:0007669"/>
    <property type="project" value="TreeGrafter"/>
</dbReference>
<dbReference type="InterPro" id="IPR006935">
    <property type="entry name" value="Helicase/UvrB_N"/>
</dbReference>
<evidence type="ECO:0000313" key="3">
    <source>
        <dbReference type="Proteomes" id="UP000299102"/>
    </source>
</evidence>
<gene>
    <name evidence="2" type="primary">DICER1</name>
    <name evidence="2" type="ORF">EVAR_42014_1</name>
</gene>